<keyword evidence="3" id="KW-1185">Reference proteome</keyword>
<organism evidence="2 3">
    <name type="scientific">Euplotes crassus</name>
    <dbReference type="NCBI Taxonomy" id="5936"/>
    <lineage>
        <taxon>Eukaryota</taxon>
        <taxon>Sar</taxon>
        <taxon>Alveolata</taxon>
        <taxon>Ciliophora</taxon>
        <taxon>Intramacronucleata</taxon>
        <taxon>Spirotrichea</taxon>
        <taxon>Hypotrichia</taxon>
        <taxon>Euplotida</taxon>
        <taxon>Euplotidae</taxon>
        <taxon>Moneuplotes</taxon>
    </lineage>
</organism>
<feature type="compositionally biased region" description="Polar residues" evidence="1">
    <location>
        <begin position="423"/>
        <end position="433"/>
    </location>
</feature>
<proteinExistence type="predicted"/>
<feature type="compositionally biased region" description="Basic and acidic residues" evidence="1">
    <location>
        <begin position="410"/>
        <end position="422"/>
    </location>
</feature>
<feature type="region of interest" description="Disordered" evidence="1">
    <location>
        <begin position="410"/>
        <end position="433"/>
    </location>
</feature>
<dbReference type="Proteomes" id="UP001295684">
    <property type="component" value="Unassembled WGS sequence"/>
</dbReference>
<feature type="region of interest" description="Disordered" evidence="1">
    <location>
        <begin position="188"/>
        <end position="207"/>
    </location>
</feature>
<sequence length="604" mass="69959">MRTRGSPEINNRNNKVRNMFVLRKGNSTRESDNLRKSSNENLSSNVYMCSTKSNLNGDNSKDCTVSTKIYGMDRQSSINSLAETDSCYTRDNSLGSQFNRNPKHASSNGFEGQKGFDPYCHGFSFKTPRQKQNAQLASINKKSKVNQDKSMNIANRNIQVRAIASTRINWKVKSNGFKEIYECNQRKSKNESDNLPNELGPIDHNKGYPKHLLSGYKKVQKDRMKKYQHLPQENIMEENIEEENFSDLDRSHEGSPYVKPSTNKKIKDFYSKDFEVMYSKNEKKDIQRRLKKFKKIRNQMHNYHATQNGFDSDREEQLAVLRSIKKNTLNHKILNKRTAGDSGNFKEGVVLSKKSLSTINPPEYTLSNGYTNGILPNLKLTNNHQVLQDEETTKSNSPGELHTYGRAFYSRREESRQKDSIKKSSSGMRNLKNNKNFSVDVREYFHEGKSGTDFKIPIEQNHGKNRRGLSKDQLNSNPEDLNLLFYNFHSSNENLDGKIIEEQEELEDDLILEPTNYEEYINQKSIPLEGNRYHKESSFDRRKQTDQVETTPLPLEEFMSNYKTKRIKQDVGQKTMINWAKNKDRLPTRGINTRGCGRRKNKLA</sequence>
<comment type="caution">
    <text evidence="2">The sequence shown here is derived from an EMBL/GenBank/DDBJ whole genome shotgun (WGS) entry which is preliminary data.</text>
</comment>
<evidence type="ECO:0000256" key="1">
    <source>
        <dbReference type="SAM" id="MobiDB-lite"/>
    </source>
</evidence>
<reference evidence="2" key="1">
    <citation type="submission" date="2023-07" db="EMBL/GenBank/DDBJ databases">
        <authorList>
            <consortium name="AG Swart"/>
            <person name="Singh M."/>
            <person name="Singh A."/>
            <person name="Seah K."/>
            <person name="Emmerich C."/>
        </authorList>
    </citation>
    <scope>NUCLEOTIDE SEQUENCE</scope>
    <source>
        <strain evidence="2">DP1</strain>
    </source>
</reference>
<gene>
    <name evidence="2" type="ORF">ECRASSUSDP1_LOCUS11610</name>
</gene>
<name>A0AAD1XDE3_EUPCR</name>
<evidence type="ECO:0000313" key="2">
    <source>
        <dbReference type="EMBL" id="CAI2370300.1"/>
    </source>
</evidence>
<protein>
    <submittedName>
        <fullName evidence="2">Uncharacterized protein</fullName>
    </submittedName>
</protein>
<evidence type="ECO:0000313" key="3">
    <source>
        <dbReference type="Proteomes" id="UP001295684"/>
    </source>
</evidence>
<dbReference type="EMBL" id="CAMPGE010011470">
    <property type="protein sequence ID" value="CAI2370300.1"/>
    <property type="molecule type" value="Genomic_DNA"/>
</dbReference>
<dbReference type="AlphaFoldDB" id="A0AAD1XDE3"/>
<accession>A0AAD1XDE3</accession>